<organism evidence="2">
    <name type="scientific">marine sediment metagenome</name>
    <dbReference type="NCBI Taxonomy" id="412755"/>
    <lineage>
        <taxon>unclassified sequences</taxon>
        <taxon>metagenomes</taxon>
        <taxon>ecological metagenomes</taxon>
    </lineage>
</organism>
<dbReference type="Gene3D" id="1.20.1260.10">
    <property type="match status" value="1"/>
</dbReference>
<dbReference type="InterPro" id="IPR012347">
    <property type="entry name" value="Ferritin-like"/>
</dbReference>
<evidence type="ECO:0000259" key="1">
    <source>
        <dbReference type="Pfam" id="PF02915"/>
    </source>
</evidence>
<sequence length="161" mass="18589">MNAAEIARKMETDAVEFYSQAAQKSSHPIGKKMLLSIAEDEKRHVRMIDAIIKGMGLTEDNIDPMENVKSIFDENKDTMQERIASTEDDLVALKIAMEMEAKGRDFYKKSAEEATDDNSRALFERLFKEEEKHFAIFENTYSYLSDNGNWFMWEERGIVEG</sequence>
<feature type="domain" description="Rubrerythrin diiron-binding" evidence="1">
    <location>
        <begin position="6"/>
        <end position="140"/>
    </location>
</feature>
<comment type="caution">
    <text evidence="2">The sequence shown here is derived from an EMBL/GenBank/DDBJ whole genome shotgun (WGS) entry which is preliminary data.</text>
</comment>
<dbReference type="PANTHER" id="PTHR33531:SF7">
    <property type="entry name" value="HYPOTHETICAL MEMBRANE PROTEIN, CONSERVED"/>
    <property type="match status" value="1"/>
</dbReference>
<dbReference type="InterPro" id="IPR009078">
    <property type="entry name" value="Ferritin-like_SF"/>
</dbReference>
<proteinExistence type="predicted"/>
<evidence type="ECO:0000313" key="2">
    <source>
        <dbReference type="EMBL" id="KKL68946.1"/>
    </source>
</evidence>
<dbReference type="AlphaFoldDB" id="A0A0F9ERP4"/>
<dbReference type="CDD" id="cd01045">
    <property type="entry name" value="Ferritin_like_AB"/>
    <property type="match status" value="1"/>
</dbReference>
<gene>
    <name evidence="2" type="ORF">LCGC14_2119930</name>
</gene>
<dbReference type="GO" id="GO:0016491">
    <property type="term" value="F:oxidoreductase activity"/>
    <property type="evidence" value="ECO:0007669"/>
    <property type="project" value="InterPro"/>
</dbReference>
<dbReference type="InterPro" id="IPR003251">
    <property type="entry name" value="Rr_diiron-bd_dom"/>
</dbReference>
<protein>
    <recommendedName>
        <fullName evidence="1">Rubrerythrin diiron-binding domain-containing protein</fullName>
    </recommendedName>
</protein>
<name>A0A0F9ERP4_9ZZZZ</name>
<dbReference type="GO" id="GO:0046872">
    <property type="term" value="F:metal ion binding"/>
    <property type="evidence" value="ECO:0007669"/>
    <property type="project" value="InterPro"/>
</dbReference>
<dbReference type="PANTHER" id="PTHR33531">
    <property type="entry name" value="RUBRERYTHRIN SUBFAMILY"/>
    <property type="match status" value="1"/>
</dbReference>
<dbReference type="EMBL" id="LAZR01026378">
    <property type="protein sequence ID" value="KKL68946.1"/>
    <property type="molecule type" value="Genomic_DNA"/>
</dbReference>
<dbReference type="Pfam" id="PF02915">
    <property type="entry name" value="Rubrerythrin"/>
    <property type="match status" value="1"/>
</dbReference>
<reference evidence="2" key="1">
    <citation type="journal article" date="2015" name="Nature">
        <title>Complex archaea that bridge the gap between prokaryotes and eukaryotes.</title>
        <authorList>
            <person name="Spang A."/>
            <person name="Saw J.H."/>
            <person name="Jorgensen S.L."/>
            <person name="Zaremba-Niedzwiedzka K."/>
            <person name="Martijn J."/>
            <person name="Lind A.E."/>
            <person name="van Eijk R."/>
            <person name="Schleper C."/>
            <person name="Guy L."/>
            <person name="Ettema T.J."/>
        </authorList>
    </citation>
    <scope>NUCLEOTIDE SEQUENCE</scope>
</reference>
<dbReference type="SUPFAM" id="SSF47240">
    <property type="entry name" value="Ferritin-like"/>
    <property type="match status" value="1"/>
</dbReference>
<accession>A0A0F9ERP4</accession>